<keyword evidence="3" id="KW-0479">Metal-binding</keyword>
<evidence type="ECO:0000256" key="5">
    <source>
        <dbReference type="ARBA" id="ARBA00023235"/>
    </source>
</evidence>
<dbReference type="Pfam" id="PF02880">
    <property type="entry name" value="PGM_PMM_III"/>
    <property type="match status" value="1"/>
</dbReference>
<keyword evidence="4" id="KW-0460">Magnesium</keyword>
<comment type="caution">
    <text evidence="7">The sequence shown here is derived from an EMBL/GenBank/DDBJ whole genome shotgun (WGS) entry which is preliminary data.</text>
</comment>
<dbReference type="InterPro" id="IPR016055">
    <property type="entry name" value="A-D-PHexomutase_a/b/a-I/II/III"/>
</dbReference>
<accession>A0A316GB69</accession>
<evidence type="ECO:0000313" key="8">
    <source>
        <dbReference type="Proteomes" id="UP000245390"/>
    </source>
</evidence>
<dbReference type="SUPFAM" id="SSF53738">
    <property type="entry name" value="Phosphoglucomutase, first 3 domains"/>
    <property type="match status" value="2"/>
</dbReference>
<evidence type="ECO:0000313" key="7">
    <source>
        <dbReference type="EMBL" id="PWK57862.1"/>
    </source>
</evidence>
<evidence type="ECO:0000256" key="2">
    <source>
        <dbReference type="ARBA" id="ARBA00022553"/>
    </source>
</evidence>
<dbReference type="Proteomes" id="UP000245390">
    <property type="component" value="Unassembled WGS sequence"/>
</dbReference>
<dbReference type="GO" id="GO:0016868">
    <property type="term" value="F:intramolecular phosphotransferase activity"/>
    <property type="evidence" value="ECO:0007669"/>
    <property type="project" value="InterPro"/>
</dbReference>
<dbReference type="GO" id="GO:0046872">
    <property type="term" value="F:metal ion binding"/>
    <property type="evidence" value="ECO:0007669"/>
    <property type="project" value="UniProtKB-KW"/>
</dbReference>
<gene>
    <name evidence="7" type="ORF">C8D95_102512</name>
</gene>
<evidence type="ECO:0000256" key="1">
    <source>
        <dbReference type="ARBA" id="ARBA00001946"/>
    </source>
</evidence>
<name>A0A316GB69_9RHOB</name>
<dbReference type="EMBL" id="QGGV01000002">
    <property type="protein sequence ID" value="PWK57862.1"/>
    <property type="molecule type" value="Genomic_DNA"/>
</dbReference>
<sequence length="461" mass="48334">MKSFGMTLSGEVALPLGFVAGRIEAARHAFGEAEAFRIGIAAASVLSGGPVVVGRDGDAGEDDGDADRGGALSDALARGLAARGADAIDLGDCGREEVDFAISYLGAAGGLALRMRGADEVILEFAGPGCRPLSVDAFRRVGVLARAQNIDAPLSSDATRGSVRRMDLREAFAWYVTGLVDPGAIGSVRLCVGAGSRSTAGTLAAVAEALRARGADLDVIGDRAIPADRLPGAIRRHGCHMGLNLDDGCLGARFLDDGGRVIRPPALAAILADAAIRRAPGGAVLHDPAYAWTLGDRVARAGGESRNHSGGAATLAQAMRDAGAVYGTHRDGRHVFRDFMFRDSGMISLLRLLEVRGRERADLSQLCEEQEARFPASDVLGFDIPEPGRAMDDLHAMFRPAAIRIHRDAALTMTFEAWRFHLWRRGAAGLGLTVETRRDPGLLADRVAALSQRIGGYAAAG</sequence>
<dbReference type="OrthoDB" id="9803322at2"/>
<dbReference type="PANTHER" id="PTHR43771">
    <property type="entry name" value="PHOSPHOMANNOMUTASE"/>
    <property type="match status" value="1"/>
</dbReference>
<proteinExistence type="predicted"/>
<evidence type="ECO:0000259" key="6">
    <source>
        <dbReference type="Pfam" id="PF02880"/>
    </source>
</evidence>
<protein>
    <submittedName>
        <fullName evidence="7">Phosphomannomutase</fullName>
    </submittedName>
</protein>
<reference evidence="7 8" key="1">
    <citation type="submission" date="2018-05" db="EMBL/GenBank/DDBJ databases">
        <title>Genomic Encyclopedia of Type Strains, Phase IV (KMG-IV): sequencing the most valuable type-strain genomes for metagenomic binning, comparative biology and taxonomic classification.</title>
        <authorList>
            <person name="Goeker M."/>
        </authorList>
    </citation>
    <scope>NUCLEOTIDE SEQUENCE [LARGE SCALE GENOMIC DNA]</scope>
    <source>
        <strain evidence="7 8">DSM 103371</strain>
    </source>
</reference>
<keyword evidence="2" id="KW-0597">Phosphoprotein</keyword>
<keyword evidence="5" id="KW-0413">Isomerase</keyword>
<dbReference type="PANTHER" id="PTHR43771:SF1">
    <property type="entry name" value="PHOSPHOMANNOMUTASE"/>
    <property type="match status" value="1"/>
</dbReference>
<evidence type="ECO:0000256" key="4">
    <source>
        <dbReference type="ARBA" id="ARBA00022842"/>
    </source>
</evidence>
<dbReference type="GO" id="GO:0005975">
    <property type="term" value="P:carbohydrate metabolic process"/>
    <property type="evidence" value="ECO:0007669"/>
    <property type="project" value="InterPro"/>
</dbReference>
<keyword evidence="8" id="KW-1185">Reference proteome</keyword>
<dbReference type="KEGG" id="salo:EF888_11645"/>
<evidence type="ECO:0000256" key="3">
    <source>
        <dbReference type="ARBA" id="ARBA00022723"/>
    </source>
</evidence>
<dbReference type="Gene3D" id="3.40.120.10">
    <property type="entry name" value="Alpha-D-Glucose-1,6-Bisphosphate, subunit A, domain 3"/>
    <property type="match status" value="2"/>
</dbReference>
<dbReference type="InterPro" id="IPR005846">
    <property type="entry name" value="A-D-PHexomutase_a/b/a-III"/>
</dbReference>
<feature type="domain" description="Alpha-D-phosphohexomutase alpha/beta/alpha" evidence="6">
    <location>
        <begin position="267"/>
        <end position="371"/>
    </location>
</feature>
<organism evidence="7 8">
    <name type="scientific">Silicimonas algicola</name>
    <dbReference type="NCBI Taxonomy" id="1826607"/>
    <lineage>
        <taxon>Bacteria</taxon>
        <taxon>Pseudomonadati</taxon>
        <taxon>Pseudomonadota</taxon>
        <taxon>Alphaproteobacteria</taxon>
        <taxon>Rhodobacterales</taxon>
        <taxon>Paracoccaceae</taxon>
    </lineage>
</organism>
<dbReference type="RefSeq" id="WP_109758428.1">
    <property type="nucleotide sequence ID" value="NZ_CP034588.1"/>
</dbReference>
<comment type="cofactor">
    <cofactor evidence="1">
        <name>Mg(2+)</name>
        <dbReference type="ChEBI" id="CHEBI:18420"/>
    </cofactor>
</comment>
<dbReference type="AlphaFoldDB" id="A0A316GB69"/>